<dbReference type="OrthoDB" id="1600564at2759"/>
<dbReference type="Gene3D" id="4.10.240.10">
    <property type="entry name" value="Zn(2)-C6 fungal-type DNA-binding domain"/>
    <property type="match status" value="1"/>
</dbReference>
<comment type="caution">
    <text evidence="7">The sequence shown here is derived from an EMBL/GenBank/DDBJ whole genome shotgun (WGS) entry which is preliminary data.</text>
</comment>
<dbReference type="InterPro" id="IPR036864">
    <property type="entry name" value="Zn2-C6_fun-type_DNA-bd_sf"/>
</dbReference>
<dbReference type="GO" id="GO:0008270">
    <property type="term" value="F:zinc ion binding"/>
    <property type="evidence" value="ECO:0007669"/>
    <property type="project" value="InterPro"/>
</dbReference>
<reference evidence="7" key="1">
    <citation type="journal article" date="2020" name="BMC Genomics">
        <title>Correction to: Identification and distribution of gene clusters required for synthesis of sphingolipid metabolism inhibitors in diverse species of the filamentous fungus Fusarium.</title>
        <authorList>
            <person name="Kim H.S."/>
            <person name="Lohmar J.M."/>
            <person name="Busman M."/>
            <person name="Brown D.W."/>
            <person name="Naumann T.A."/>
            <person name="Divon H.H."/>
            <person name="Lysoe E."/>
            <person name="Uhlig S."/>
            <person name="Proctor R.H."/>
        </authorList>
    </citation>
    <scope>NUCLEOTIDE SEQUENCE</scope>
    <source>
        <strain evidence="7">NRRL 22465</strain>
    </source>
</reference>
<keyword evidence="4" id="KW-0804">Transcription</keyword>
<evidence type="ECO:0000256" key="4">
    <source>
        <dbReference type="ARBA" id="ARBA00023163"/>
    </source>
</evidence>
<dbReference type="Proteomes" id="UP000635477">
    <property type="component" value="Unassembled WGS sequence"/>
</dbReference>
<evidence type="ECO:0000256" key="2">
    <source>
        <dbReference type="ARBA" id="ARBA00023015"/>
    </source>
</evidence>
<dbReference type="GO" id="GO:0000976">
    <property type="term" value="F:transcription cis-regulatory region binding"/>
    <property type="evidence" value="ECO:0007669"/>
    <property type="project" value="TreeGrafter"/>
</dbReference>
<dbReference type="AlphaFoldDB" id="A0A8H4UDK9"/>
<evidence type="ECO:0000313" key="7">
    <source>
        <dbReference type="EMBL" id="KAF4974577.1"/>
    </source>
</evidence>
<dbReference type="SUPFAM" id="SSF57701">
    <property type="entry name" value="Zn2/Cys6 DNA-binding domain"/>
    <property type="match status" value="1"/>
</dbReference>
<proteinExistence type="predicted"/>
<dbReference type="PANTHER" id="PTHR31845:SF10">
    <property type="entry name" value="ZN(II)2CYS6 TRANSCRIPTION FACTOR (EUROFUNG)"/>
    <property type="match status" value="1"/>
</dbReference>
<feature type="domain" description="Zn(2)-C6 fungal-type" evidence="6">
    <location>
        <begin position="13"/>
        <end position="43"/>
    </location>
</feature>
<evidence type="ECO:0000256" key="5">
    <source>
        <dbReference type="ARBA" id="ARBA00023242"/>
    </source>
</evidence>
<dbReference type="InterPro" id="IPR001138">
    <property type="entry name" value="Zn2Cys6_DnaBD"/>
</dbReference>
<dbReference type="EMBL" id="JABEYC010000729">
    <property type="protein sequence ID" value="KAF4974577.1"/>
    <property type="molecule type" value="Genomic_DNA"/>
</dbReference>
<evidence type="ECO:0000259" key="6">
    <source>
        <dbReference type="PROSITE" id="PS00463"/>
    </source>
</evidence>
<dbReference type="InterPro" id="IPR051089">
    <property type="entry name" value="prtT"/>
</dbReference>
<sequence length="566" mass="63345">MDSDSSKAKGLKACSACASAKVRCDIAAGQTRCKRCDRLDKGCSAQPRGSHSRKSIKKYGKDDFLRLESKFETVAQLLSTPSPLPPARPGNTSDKVPIRASNTIPPPSAESHLYSLFTQPLPPETLLAAYSMLELYRQEMMSLFPFVFISLDESPEKLFRERPVLYMAIMVVACQQDVQVQQDLAQRWREEFSRRLWVRGETSLQLLQGLLVYLACNLMHTAMSLVTELGLDKEPLSSSNTAPGALDDVTYNQITRAERTHEERRCYLGAYWTNSLLRMCVKDMIAMPSKPSIDEGCLVLERDMQFPSDIYLVHLVRVQQVANSVSATLYQDLDDHGSNASSTTLMAVSHLEKEIEKVRATFRPGLPHQPLLMMSYYLLQIYLYKIGMDDGFNQPESTNTSLFVAKLSHLLVSCLGAVKALIDVFLSLANSIILSIPYPNWIQMGHSIFVFSRLLITHRSFWEPGILTDVPDFIASLERISNKIDAAMNQGMHLSPPRSLPAVFSKMRERLIDISRKVEESSRTNTRANIGVEGASASDVLDPSSTVMDEQTETLLYSFFAEGGLM</sequence>
<comment type="subcellular location">
    <subcellularLocation>
        <location evidence="1">Nucleus</location>
    </subcellularLocation>
</comment>
<organism evidence="7 8">
    <name type="scientific">Fusarium zealandicum</name>
    <dbReference type="NCBI Taxonomy" id="1053134"/>
    <lineage>
        <taxon>Eukaryota</taxon>
        <taxon>Fungi</taxon>
        <taxon>Dikarya</taxon>
        <taxon>Ascomycota</taxon>
        <taxon>Pezizomycotina</taxon>
        <taxon>Sordariomycetes</taxon>
        <taxon>Hypocreomycetidae</taxon>
        <taxon>Hypocreales</taxon>
        <taxon>Nectriaceae</taxon>
        <taxon>Fusarium</taxon>
        <taxon>Fusarium staphyleae species complex</taxon>
    </lineage>
</organism>
<evidence type="ECO:0000313" key="8">
    <source>
        <dbReference type="Proteomes" id="UP000635477"/>
    </source>
</evidence>
<gene>
    <name evidence="7" type="ORF">FZEAL_8549</name>
</gene>
<name>A0A8H4UDK9_9HYPO</name>
<keyword evidence="5" id="KW-0539">Nucleus</keyword>
<keyword evidence="8" id="KW-1185">Reference proteome</keyword>
<evidence type="ECO:0000256" key="1">
    <source>
        <dbReference type="ARBA" id="ARBA00004123"/>
    </source>
</evidence>
<dbReference type="GO" id="GO:0000981">
    <property type="term" value="F:DNA-binding transcription factor activity, RNA polymerase II-specific"/>
    <property type="evidence" value="ECO:0007669"/>
    <property type="project" value="InterPro"/>
</dbReference>
<accession>A0A8H4UDK9</accession>
<reference evidence="7" key="2">
    <citation type="submission" date="2020-05" db="EMBL/GenBank/DDBJ databases">
        <authorList>
            <person name="Kim H.-S."/>
            <person name="Proctor R.H."/>
            <person name="Brown D.W."/>
        </authorList>
    </citation>
    <scope>NUCLEOTIDE SEQUENCE</scope>
    <source>
        <strain evidence="7">NRRL 22465</strain>
    </source>
</reference>
<keyword evidence="3" id="KW-0238">DNA-binding</keyword>
<dbReference type="CDD" id="cd00067">
    <property type="entry name" value="GAL4"/>
    <property type="match status" value="1"/>
</dbReference>
<dbReference type="CDD" id="cd12148">
    <property type="entry name" value="fungal_TF_MHR"/>
    <property type="match status" value="1"/>
</dbReference>
<evidence type="ECO:0000256" key="3">
    <source>
        <dbReference type="ARBA" id="ARBA00023125"/>
    </source>
</evidence>
<dbReference type="PANTHER" id="PTHR31845">
    <property type="entry name" value="FINGER DOMAIN PROTEIN, PUTATIVE-RELATED"/>
    <property type="match status" value="1"/>
</dbReference>
<dbReference type="GO" id="GO:0005634">
    <property type="term" value="C:nucleus"/>
    <property type="evidence" value="ECO:0007669"/>
    <property type="project" value="UniProtKB-SubCell"/>
</dbReference>
<protein>
    <recommendedName>
        <fullName evidence="6">Zn(2)-C6 fungal-type domain-containing protein</fullName>
    </recommendedName>
</protein>
<dbReference type="PROSITE" id="PS00463">
    <property type="entry name" value="ZN2_CY6_FUNGAL_1"/>
    <property type="match status" value="1"/>
</dbReference>
<keyword evidence="2" id="KW-0805">Transcription regulation</keyword>